<keyword evidence="4" id="KW-1185">Reference proteome</keyword>
<gene>
    <name evidence="3" type="ORF">NLS_LOCUS4251</name>
</gene>
<feature type="transmembrane region" description="Helical" evidence="2">
    <location>
        <begin position="285"/>
        <end position="310"/>
    </location>
</feature>
<keyword evidence="2" id="KW-1133">Transmembrane helix</keyword>
<feature type="transmembrane region" description="Helical" evidence="2">
    <location>
        <begin position="589"/>
        <end position="617"/>
    </location>
</feature>
<evidence type="ECO:0000256" key="1">
    <source>
        <dbReference type="SAM" id="MobiDB-lite"/>
    </source>
</evidence>
<feature type="transmembrane region" description="Helical" evidence="2">
    <location>
        <begin position="359"/>
        <end position="381"/>
    </location>
</feature>
<feature type="transmembrane region" description="Helical" evidence="2">
    <location>
        <begin position="492"/>
        <end position="516"/>
    </location>
</feature>
<sequence length="994" mass="113256">MSFVLVRVKSTMERGSADCPQRYGYPYTEKMLFLYMLFLLVLNKSPLCFSTKGNSVRSERAVGNSEQYIKQIFYNHASCIHTDWACNQDCRLEYVNRSTGLCIPPSPTETCFGIPIRYNYTFETANVIAALPKYEVLSKFPRCWSALGPLLCAVAYRPCSNRAYFEVSMDKPGKMELWQVFRKDMCKQAVEKCNFLLENNLWPSFVNCSDTIKSADGRRIFSDGSCAIAYNKEPSKMEPKQCLWPLVVGISHSKPMALPVVDDCYLPCRSPLISSQWIYDGFRTLIFSFSLLVVVGGLVCSLYLFIFSLLFTSDLCVYSLTHALLCASIHWFIWLLSYADRIAERAMCFDMGLLDWCSAQFWLLHTTILSGFFWLLIALAIQIGRPKLRSDQTLKWNKHHNLNLRCFFLTCYLLAGLLATIALWAGPCPLLIVVEAVCSFAIIKDLDGTKVETLNDSEKHCQVALMVDRVGDDKGLFDCDDDRKGYLQMTFFWRNLLCVTTSVSFIAFIILLHYSFFNDAVLEEEVILESIRCSLNTTIMEGRTDWLHGITRDLKTDAFSRRASIGNSFLSAPGCELPSSADDQLLSIFLVYLFFPSLPFATVIVYVLTGFCGYGMIGIEKVREKLNPFVLVKYSEFGPITEKQEPNDEMATDASNSCSRVNLTQEVSFKKCENIAQSENNEEESRDVFPSDLKIRRLDVLQRSRERRRRQMENGYLFLKPADSVQMTTSVLSAYQNGLIEGHWRERCVNYEKQIKVLSANLRIADYEIRRLAGLEMPESMITSRKRKFPYAANSIDMNCSFDQSPLISTKSKLHQNPESVQSLVAENGMLLVGKEKFASLQYGIHVESKPHIDEESETRMCRLSSLKPLTSFGGSVTKSPSDEAADDNHLSESYHDSDSFNSDEEDSEEERLYKKKVRFSILSVCIDKFVHSYEFRLLVKFIVTESPLILGQLSKIGKCIYKGTKDVWEPGRRKSEKAGYPVIFDASIQGLYR</sequence>
<evidence type="ECO:0008006" key="5">
    <source>
        <dbReference type="Google" id="ProtNLM"/>
    </source>
</evidence>
<feature type="region of interest" description="Disordered" evidence="1">
    <location>
        <begin position="873"/>
        <end position="908"/>
    </location>
</feature>
<dbReference type="EMBL" id="UYRX01000263">
    <property type="protein sequence ID" value="VDK78872.1"/>
    <property type="molecule type" value="Genomic_DNA"/>
</dbReference>
<keyword evidence="2" id="KW-0812">Transmembrane</keyword>
<dbReference type="Proteomes" id="UP000277928">
    <property type="component" value="Unassembled WGS sequence"/>
</dbReference>
<dbReference type="AlphaFoldDB" id="A0A3P6SSN3"/>
<evidence type="ECO:0000313" key="4">
    <source>
        <dbReference type="Proteomes" id="UP000277928"/>
    </source>
</evidence>
<name>A0A3P6SSN3_LITSI</name>
<reference evidence="3 4" key="1">
    <citation type="submission" date="2018-08" db="EMBL/GenBank/DDBJ databases">
        <authorList>
            <person name="Laetsch R D."/>
            <person name="Stevens L."/>
            <person name="Kumar S."/>
            <person name="Blaxter L. M."/>
        </authorList>
    </citation>
    <scope>NUCLEOTIDE SEQUENCE [LARGE SCALE GENOMIC DNA]</scope>
</reference>
<protein>
    <recommendedName>
        <fullName evidence="5">FZ domain-containing protein</fullName>
    </recommendedName>
</protein>
<dbReference type="Gene3D" id="1.10.2000.10">
    <property type="entry name" value="Frizzled cysteine-rich domain"/>
    <property type="match status" value="1"/>
</dbReference>
<evidence type="ECO:0000313" key="3">
    <source>
        <dbReference type="EMBL" id="VDK78872.1"/>
    </source>
</evidence>
<feature type="transmembrane region" description="Helical" evidence="2">
    <location>
        <begin position="402"/>
        <end position="424"/>
    </location>
</feature>
<evidence type="ECO:0000256" key="2">
    <source>
        <dbReference type="SAM" id="Phobius"/>
    </source>
</evidence>
<dbReference type="InterPro" id="IPR036790">
    <property type="entry name" value="Frizzled_dom_sf"/>
</dbReference>
<keyword evidence="2" id="KW-0472">Membrane</keyword>
<feature type="transmembrane region" description="Helical" evidence="2">
    <location>
        <begin position="317"/>
        <end position="339"/>
    </location>
</feature>
<organism evidence="3 4">
    <name type="scientific">Litomosoides sigmodontis</name>
    <name type="common">Filarial nematode worm</name>
    <dbReference type="NCBI Taxonomy" id="42156"/>
    <lineage>
        <taxon>Eukaryota</taxon>
        <taxon>Metazoa</taxon>
        <taxon>Ecdysozoa</taxon>
        <taxon>Nematoda</taxon>
        <taxon>Chromadorea</taxon>
        <taxon>Rhabditida</taxon>
        <taxon>Spirurina</taxon>
        <taxon>Spiruromorpha</taxon>
        <taxon>Filarioidea</taxon>
        <taxon>Onchocercidae</taxon>
        <taxon>Litomosoides</taxon>
    </lineage>
</organism>
<dbReference type="OMA" id="GHWRERC"/>
<feature type="compositionally biased region" description="Basic and acidic residues" evidence="1">
    <location>
        <begin position="887"/>
        <end position="899"/>
    </location>
</feature>
<dbReference type="OrthoDB" id="5825023at2759"/>
<dbReference type="STRING" id="42156.A0A3P6SSN3"/>
<dbReference type="SUPFAM" id="SSF63501">
    <property type="entry name" value="Frizzled cysteine-rich domain"/>
    <property type="match status" value="1"/>
</dbReference>
<accession>A0A3P6SSN3</accession>
<proteinExistence type="predicted"/>